<dbReference type="Pfam" id="PF01035">
    <property type="entry name" value="DNA_binding_1"/>
    <property type="match status" value="1"/>
</dbReference>
<organism evidence="8 9">
    <name type="scientific">Marinobacter xestospongiae</name>
    <dbReference type="NCBI Taxonomy" id="994319"/>
    <lineage>
        <taxon>Bacteria</taxon>
        <taxon>Pseudomonadati</taxon>
        <taxon>Pseudomonadota</taxon>
        <taxon>Gammaproteobacteria</taxon>
        <taxon>Pseudomonadales</taxon>
        <taxon>Marinobacteraceae</taxon>
        <taxon>Marinobacter</taxon>
    </lineage>
</organism>
<reference evidence="8 9" key="1">
    <citation type="submission" date="2023-10" db="EMBL/GenBank/DDBJ databases">
        <title>Characteristics and mechanism of a salt-tolerant marine origin heterotrophic nitrifying- aerobic denitrifying bacteria Marinobacter xestospongiae HN1.</title>
        <authorList>
            <person name="Qi R."/>
        </authorList>
    </citation>
    <scope>NUCLEOTIDE SEQUENCE [LARGE SCALE GENOMIC DNA]</scope>
    <source>
        <strain evidence="8 9">HN1</strain>
    </source>
</reference>
<feature type="domain" description="Methylated-DNA-[protein]-cysteine S-methyltransferase DNA binding" evidence="7">
    <location>
        <begin position="88"/>
        <end position="167"/>
    </location>
</feature>
<evidence type="ECO:0000256" key="4">
    <source>
        <dbReference type="ARBA" id="ARBA00022763"/>
    </source>
</evidence>
<keyword evidence="9" id="KW-1185">Reference proteome</keyword>
<dbReference type="EC" id="2.1.1.63" evidence="8"/>
<dbReference type="PANTHER" id="PTHR10815:SF5">
    <property type="entry name" value="METHYLATED-DNA--PROTEIN-CYSTEINE METHYLTRANSFERASE"/>
    <property type="match status" value="1"/>
</dbReference>
<dbReference type="InterPro" id="IPR014048">
    <property type="entry name" value="MethylDNA_cys_MeTrfase_DNA-bd"/>
</dbReference>
<evidence type="ECO:0000313" key="8">
    <source>
        <dbReference type="EMBL" id="MDV2078047.1"/>
    </source>
</evidence>
<dbReference type="InterPro" id="IPR001497">
    <property type="entry name" value="MethylDNA_cys_MeTrfase_AS"/>
</dbReference>
<dbReference type="InterPro" id="IPR036631">
    <property type="entry name" value="MGMT_N_sf"/>
</dbReference>
<comment type="catalytic activity">
    <reaction evidence="6">
        <text>a 6-O-methyl-2'-deoxyguanosine in DNA + L-cysteinyl-[protein] = S-methyl-L-cysteinyl-[protein] + a 2'-deoxyguanosine in DNA</text>
        <dbReference type="Rhea" id="RHEA:24000"/>
        <dbReference type="Rhea" id="RHEA-COMP:10131"/>
        <dbReference type="Rhea" id="RHEA-COMP:10132"/>
        <dbReference type="Rhea" id="RHEA-COMP:11367"/>
        <dbReference type="Rhea" id="RHEA-COMP:11368"/>
        <dbReference type="ChEBI" id="CHEBI:29950"/>
        <dbReference type="ChEBI" id="CHEBI:82612"/>
        <dbReference type="ChEBI" id="CHEBI:85445"/>
        <dbReference type="ChEBI" id="CHEBI:85448"/>
        <dbReference type="EC" id="2.1.1.63"/>
    </reaction>
</comment>
<dbReference type="EMBL" id="JAWIIJ010000003">
    <property type="protein sequence ID" value="MDV2078047.1"/>
    <property type="molecule type" value="Genomic_DNA"/>
</dbReference>
<evidence type="ECO:0000256" key="6">
    <source>
        <dbReference type="ARBA" id="ARBA00049348"/>
    </source>
</evidence>
<evidence type="ECO:0000256" key="5">
    <source>
        <dbReference type="ARBA" id="ARBA00023204"/>
    </source>
</evidence>
<protein>
    <submittedName>
        <fullName evidence="8">Methylated-DNA--[protein]-cysteine S-methyltransferase</fullName>
        <ecNumber evidence="8">2.1.1.63</ecNumber>
    </submittedName>
</protein>
<dbReference type="PANTHER" id="PTHR10815">
    <property type="entry name" value="METHYLATED-DNA--PROTEIN-CYSTEINE METHYLTRANSFERASE"/>
    <property type="match status" value="1"/>
</dbReference>
<dbReference type="SUPFAM" id="SSF53155">
    <property type="entry name" value="Methylated DNA-protein cysteine methyltransferase domain"/>
    <property type="match status" value="1"/>
</dbReference>
<dbReference type="CDD" id="cd06445">
    <property type="entry name" value="ATase"/>
    <property type="match status" value="1"/>
</dbReference>
<dbReference type="InterPro" id="IPR036388">
    <property type="entry name" value="WH-like_DNA-bd_sf"/>
</dbReference>
<evidence type="ECO:0000256" key="1">
    <source>
        <dbReference type="ARBA" id="ARBA00001286"/>
    </source>
</evidence>
<dbReference type="Proteomes" id="UP001269819">
    <property type="component" value="Unassembled WGS sequence"/>
</dbReference>
<evidence type="ECO:0000256" key="3">
    <source>
        <dbReference type="ARBA" id="ARBA00022679"/>
    </source>
</evidence>
<keyword evidence="3 8" id="KW-0808">Transferase</keyword>
<dbReference type="GO" id="GO:0003908">
    <property type="term" value="F:methylated-DNA-[protein]-cysteine S-methyltransferase activity"/>
    <property type="evidence" value="ECO:0007669"/>
    <property type="project" value="UniProtKB-EC"/>
</dbReference>
<comment type="catalytic activity">
    <reaction evidence="1">
        <text>a 4-O-methyl-thymidine in DNA + L-cysteinyl-[protein] = a thymidine in DNA + S-methyl-L-cysteinyl-[protein]</text>
        <dbReference type="Rhea" id="RHEA:53428"/>
        <dbReference type="Rhea" id="RHEA-COMP:10131"/>
        <dbReference type="Rhea" id="RHEA-COMP:10132"/>
        <dbReference type="Rhea" id="RHEA-COMP:13555"/>
        <dbReference type="Rhea" id="RHEA-COMP:13556"/>
        <dbReference type="ChEBI" id="CHEBI:29950"/>
        <dbReference type="ChEBI" id="CHEBI:82612"/>
        <dbReference type="ChEBI" id="CHEBI:137386"/>
        <dbReference type="ChEBI" id="CHEBI:137387"/>
        <dbReference type="EC" id="2.1.1.63"/>
    </reaction>
</comment>
<evidence type="ECO:0000313" key="9">
    <source>
        <dbReference type="Proteomes" id="UP001269819"/>
    </source>
</evidence>
<dbReference type="RefSeq" id="WP_316972903.1">
    <property type="nucleotide sequence ID" value="NZ_JAWIIJ010000003.1"/>
</dbReference>
<evidence type="ECO:0000259" key="7">
    <source>
        <dbReference type="Pfam" id="PF01035"/>
    </source>
</evidence>
<dbReference type="NCBIfam" id="TIGR00589">
    <property type="entry name" value="ogt"/>
    <property type="match status" value="1"/>
</dbReference>
<evidence type="ECO:0000256" key="2">
    <source>
        <dbReference type="ARBA" id="ARBA00022603"/>
    </source>
</evidence>
<proteinExistence type="predicted"/>
<keyword evidence="5" id="KW-0234">DNA repair</keyword>
<gene>
    <name evidence="8" type="ORF">RYS15_05100</name>
</gene>
<dbReference type="GO" id="GO:0032259">
    <property type="term" value="P:methylation"/>
    <property type="evidence" value="ECO:0007669"/>
    <property type="project" value="UniProtKB-KW"/>
</dbReference>
<accession>A0ABU3VVL9</accession>
<name>A0ABU3VVL9_9GAMM</name>
<dbReference type="InterPro" id="IPR036217">
    <property type="entry name" value="MethylDNA_cys_MeTrfase_DNAb"/>
</dbReference>
<keyword evidence="4" id="KW-0227">DNA damage</keyword>
<dbReference type="Gene3D" id="3.30.160.70">
    <property type="entry name" value="Methylated DNA-protein cysteine methyltransferase domain"/>
    <property type="match status" value="1"/>
</dbReference>
<dbReference type="SUPFAM" id="SSF46767">
    <property type="entry name" value="Methylated DNA-protein cysteine methyltransferase, C-terminal domain"/>
    <property type="match status" value="1"/>
</dbReference>
<keyword evidence="2 8" id="KW-0489">Methyltransferase</keyword>
<dbReference type="PROSITE" id="PS00374">
    <property type="entry name" value="MGMT"/>
    <property type="match status" value="1"/>
</dbReference>
<sequence length="187" mass="20900">MSDSIHVRTWRGPLAEFVIGAYRGQLCLLDYRYRRLRQRVDQRVQRNLGASFLEADDPVIDATIAQLEEYGRGERQQFELPLRLAGSEFQQAVWQALMAVPYGGTASYGELAERLGQPQAVRAVANANGANALALVVPCHRIIGRRGELVGYGGGLELKRRLLRLEQEHVGQLPLFADLLNAETDDE</sequence>
<dbReference type="Gene3D" id="1.10.10.10">
    <property type="entry name" value="Winged helix-like DNA-binding domain superfamily/Winged helix DNA-binding domain"/>
    <property type="match status" value="1"/>
</dbReference>
<comment type="caution">
    <text evidence="8">The sequence shown here is derived from an EMBL/GenBank/DDBJ whole genome shotgun (WGS) entry which is preliminary data.</text>
</comment>